<keyword evidence="2" id="KW-1185">Reference proteome</keyword>
<sequence length="347" mass="38380">MTLTNGPDIGDFHPVASLMSRATDPLLSASAAREVASSGVRGAVAAASSSFVADDPFASLRDRMNSAAGGAESETKKKLAPMPQDVAVIPDKDEDDPLTDEDWKRKAIKDVQHLRDIASIADLYIAMSNLEKRKARGHPEEYRITDPKEAAQAFADMADSAYRVMAGPPLVGLYSFSSGTVREFRRKMSKTELHLGFLAEIFTGFSFTKAATKQLDGILTNFIKSLGDISVSTEKTNNSVDQTIRIHQTIAMNITGDDERAIWVYQPRTRIIYMHVDGSTWKWATNKANHEESTFYMNYVVVDCDLNVNKWLGAKAQLEAIFKEVTSKTFADYGKMRYPSPIDSTTK</sequence>
<evidence type="ECO:0000313" key="1">
    <source>
        <dbReference type="EMBL" id="KAK4141431.1"/>
    </source>
</evidence>
<dbReference type="GeneID" id="87818185"/>
<reference evidence="1" key="1">
    <citation type="journal article" date="2023" name="Mol. Phylogenet. Evol.">
        <title>Genome-scale phylogeny and comparative genomics of the fungal order Sordariales.</title>
        <authorList>
            <person name="Hensen N."/>
            <person name="Bonometti L."/>
            <person name="Westerberg I."/>
            <person name="Brannstrom I.O."/>
            <person name="Guillou S."/>
            <person name="Cros-Aarteil S."/>
            <person name="Calhoun S."/>
            <person name="Haridas S."/>
            <person name="Kuo A."/>
            <person name="Mondo S."/>
            <person name="Pangilinan J."/>
            <person name="Riley R."/>
            <person name="LaButti K."/>
            <person name="Andreopoulos B."/>
            <person name="Lipzen A."/>
            <person name="Chen C."/>
            <person name="Yan M."/>
            <person name="Daum C."/>
            <person name="Ng V."/>
            <person name="Clum A."/>
            <person name="Steindorff A."/>
            <person name="Ohm R.A."/>
            <person name="Martin F."/>
            <person name="Silar P."/>
            <person name="Natvig D.O."/>
            <person name="Lalanne C."/>
            <person name="Gautier V."/>
            <person name="Ament-Velasquez S.L."/>
            <person name="Kruys A."/>
            <person name="Hutchinson M.I."/>
            <person name="Powell A.J."/>
            <person name="Barry K."/>
            <person name="Miller A.N."/>
            <person name="Grigoriev I.V."/>
            <person name="Debuchy R."/>
            <person name="Gladieux P."/>
            <person name="Hiltunen Thoren M."/>
            <person name="Johannesson H."/>
        </authorList>
    </citation>
    <scope>NUCLEOTIDE SEQUENCE</scope>
    <source>
        <strain evidence="1">CBS 141.50</strain>
    </source>
</reference>
<organism evidence="1 2">
    <name type="scientific">Dichotomopilus funicola</name>
    <dbReference type="NCBI Taxonomy" id="1934379"/>
    <lineage>
        <taxon>Eukaryota</taxon>
        <taxon>Fungi</taxon>
        <taxon>Dikarya</taxon>
        <taxon>Ascomycota</taxon>
        <taxon>Pezizomycotina</taxon>
        <taxon>Sordariomycetes</taxon>
        <taxon>Sordariomycetidae</taxon>
        <taxon>Sordariales</taxon>
        <taxon>Chaetomiaceae</taxon>
        <taxon>Dichotomopilus</taxon>
    </lineage>
</organism>
<protein>
    <submittedName>
        <fullName evidence="1">Uncharacterized protein</fullName>
    </submittedName>
</protein>
<gene>
    <name evidence="1" type="ORF">C8A04DRAFT_30929</name>
</gene>
<dbReference type="AlphaFoldDB" id="A0AAN6UZ51"/>
<comment type="caution">
    <text evidence="1">The sequence shown here is derived from an EMBL/GenBank/DDBJ whole genome shotgun (WGS) entry which is preliminary data.</text>
</comment>
<evidence type="ECO:0000313" key="2">
    <source>
        <dbReference type="Proteomes" id="UP001302676"/>
    </source>
</evidence>
<proteinExistence type="predicted"/>
<dbReference type="EMBL" id="MU853611">
    <property type="protein sequence ID" value="KAK4141431.1"/>
    <property type="molecule type" value="Genomic_DNA"/>
</dbReference>
<dbReference type="Proteomes" id="UP001302676">
    <property type="component" value="Unassembled WGS sequence"/>
</dbReference>
<accession>A0AAN6UZ51</accession>
<name>A0AAN6UZ51_9PEZI</name>
<dbReference type="RefSeq" id="XP_062634802.1">
    <property type="nucleotide sequence ID" value="XM_062781572.1"/>
</dbReference>
<reference evidence="1" key="2">
    <citation type="submission" date="2023-05" db="EMBL/GenBank/DDBJ databases">
        <authorList>
            <consortium name="Lawrence Berkeley National Laboratory"/>
            <person name="Steindorff A."/>
            <person name="Hensen N."/>
            <person name="Bonometti L."/>
            <person name="Westerberg I."/>
            <person name="Brannstrom I.O."/>
            <person name="Guillou S."/>
            <person name="Cros-Aarteil S."/>
            <person name="Calhoun S."/>
            <person name="Haridas S."/>
            <person name="Kuo A."/>
            <person name="Mondo S."/>
            <person name="Pangilinan J."/>
            <person name="Riley R."/>
            <person name="Labutti K."/>
            <person name="Andreopoulos B."/>
            <person name="Lipzen A."/>
            <person name="Chen C."/>
            <person name="Yanf M."/>
            <person name="Daum C."/>
            <person name="Ng V."/>
            <person name="Clum A."/>
            <person name="Ohm R."/>
            <person name="Martin F."/>
            <person name="Silar P."/>
            <person name="Natvig D."/>
            <person name="Lalanne C."/>
            <person name="Gautier V."/>
            <person name="Ament-Velasquez S.L."/>
            <person name="Kruys A."/>
            <person name="Hutchinson M.I."/>
            <person name="Powell A.J."/>
            <person name="Barry K."/>
            <person name="Miller A.N."/>
            <person name="Grigoriev I.V."/>
            <person name="Debuchy R."/>
            <person name="Gladieux P."/>
            <person name="Thoren M.H."/>
            <person name="Johannesson H."/>
        </authorList>
    </citation>
    <scope>NUCLEOTIDE SEQUENCE</scope>
    <source>
        <strain evidence="1">CBS 141.50</strain>
    </source>
</reference>